<protein>
    <recommendedName>
        <fullName evidence="3">DUF3368 domain-containing protein</fullName>
    </recommendedName>
</protein>
<reference evidence="1 2" key="1">
    <citation type="submission" date="2018-05" db="EMBL/GenBank/DDBJ databases">
        <title>Draft genome of Methanospirillum stamsii Pt1.</title>
        <authorList>
            <person name="Dueholm M.S."/>
            <person name="Nielsen P.H."/>
            <person name="Bakmann L.F."/>
            <person name="Otzen D.E."/>
        </authorList>
    </citation>
    <scope>NUCLEOTIDE SEQUENCE [LARGE SCALE GENOMIC DNA]</scope>
    <source>
        <strain evidence="1 2">Pt1</strain>
    </source>
</reference>
<evidence type="ECO:0008006" key="3">
    <source>
        <dbReference type="Google" id="ProtNLM"/>
    </source>
</evidence>
<gene>
    <name evidence="1" type="ORF">DLD82_08245</name>
</gene>
<accession>A0A2V2N8I5</accession>
<dbReference type="Pfam" id="PF11848">
    <property type="entry name" value="DUF3368"/>
    <property type="match status" value="1"/>
</dbReference>
<evidence type="ECO:0000313" key="1">
    <source>
        <dbReference type="EMBL" id="PWR74875.1"/>
    </source>
</evidence>
<proteinExistence type="predicted"/>
<dbReference type="InterPro" id="IPR021799">
    <property type="entry name" value="PIN-like_prokaryotic"/>
</dbReference>
<comment type="caution">
    <text evidence="1">The sequence shown here is derived from an EMBL/GenBank/DDBJ whole genome shotgun (WGS) entry which is preliminary data.</text>
</comment>
<evidence type="ECO:0000313" key="2">
    <source>
        <dbReference type="Proteomes" id="UP000245934"/>
    </source>
</evidence>
<keyword evidence="2" id="KW-1185">Reference proteome</keyword>
<organism evidence="1 2">
    <name type="scientific">Methanospirillum stamsii</name>
    <dbReference type="NCBI Taxonomy" id="1277351"/>
    <lineage>
        <taxon>Archaea</taxon>
        <taxon>Methanobacteriati</taxon>
        <taxon>Methanobacteriota</taxon>
        <taxon>Stenosarchaea group</taxon>
        <taxon>Methanomicrobia</taxon>
        <taxon>Methanomicrobiales</taxon>
        <taxon>Methanospirillaceae</taxon>
        <taxon>Methanospirillum</taxon>
    </lineage>
</organism>
<dbReference type="PANTHER" id="PTHR39550:SF1">
    <property type="entry name" value="SLL0658 PROTEIN"/>
    <property type="match status" value="1"/>
</dbReference>
<dbReference type="Proteomes" id="UP000245934">
    <property type="component" value="Unassembled WGS sequence"/>
</dbReference>
<dbReference type="PANTHER" id="PTHR39550">
    <property type="entry name" value="SLL0658 PROTEIN"/>
    <property type="match status" value="1"/>
</dbReference>
<sequence>MQAINDEIIIVHDVKNTPLVQSLCHEIHLGEAEVIALALECDDPFLLLDDHDTRHVADRFGLPFTGIIGILIRARIDKKIPSLKIELEQLRTVGRFWISDQVMQKALITVGEE</sequence>
<dbReference type="AlphaFoldDB" id="A0A2V2N8I5"/>
<name>A0A2V2N8I5_9EURY</name>
<dbReference type="EMBL" id="QGMZ01000015">
    <property type="protein sequence ID" value="PWR74875.1"/>
    <property type="molecule type" value="Genomic_DNA"/>
</dbReference>